<dbReference type="CDD" id="cd00065">
    <property type="entry name" value="FYVE_like_SF"/>
    <property type="match status" value="1"/>
</dbReference>
<protein>
    <recommendedName>
        <fullName evidence="5">FYVE-type domain-containing protein</fullName>
    </recommendedName>
</protein>
<evidence type="ECO:0000256" key="4">
    <source>
        <dbReference type="PROSITE-ProRule" id="PRU00091"/>
    </source>
</evidence>
<proteinExistence type="predicted"/>
<dbReference type="InterPro" id="IPR011011">
    <property type="entry name" value="Znf_FYVE_PHD"/>
</dbReference>
<keyword evidence="3" id="KW-0862">Zinc</keyword>
<name>A0A024FUY3_9STRA</name>
<evidence type="ECO:0000256" key="3">
    <source>
        <dbReference type="ARBA" id="ARBA00022833"/>
    </source>
</evidence>
<dbReference type="InterPro" id="IPR029016">
    <property type="entry name" value="GAF-like_dom_sf"/>
</dbReference>
<dbReference type="STRING" id="65357.A0A024FUY3"/>
<dbReference type="GO" id="GO:0008270">
    <property type="term" value="F:zinc ion binding"/>
    <property type="evidence" value="ECO:0007669"/>
    <property type="project" value="UniProtKB-KW"/>
</dbReference>
<evidence type="ECO:0000256" key="1">
    <source>
        <dbReference type="ARBA" id="ARBA00022723"/>
    </source>
</evidence>
<accession>A0A024FUY3</accession>
<organism evidence="6 7">
    <name type="scientific">Albugo candida</name>
    <dbReference type="NCBI Taxonomy" id="65357"/>
    <lineage>
        <taxon>Eukaryota</taxon>
        <taxon>Sar</taxon>
        <taxon>Stramenopiles</taxon>
        <taxon>Oomycota</taxon>
        <taxon>Peronosporomycetes</taxon>
        <taxon>Albuginales</taxon>
        <taxon>Albuginaceae</taxon>
        <taxon>Albugo</taxon>
    </lineage>
</organism>
<dbReference type="PANTHER" id="PTHR43102">
    <property type="entry name" value="SLR1143 PROTEIN"/>
    <property type="match status" value="1"/>
</dbReference>
<dbReference type="SUPFAM" id="SSF55781">
    <property type="entry name" value="GAF domain-like"/>
    <property type="match status" value="1"/>
</dbReference>
<dbReference type="PROSITE" id="PS50178">
    <property type="entry name" value="ZF_FYVE"/>
    <property type="match status" value="1"/>
</dbReference>
<dbReference type="Proteomes" id="UP000053237">
    <property type="component" value="Unassembled WGS sequence"/>
</dbReference>
<dbReference type="InParanoid" id="A0A024FUY3"/>
<evidence type="ECO:0000259" key="5">
    <source>
        <dbReference type="PROSITE" id="PS50178"/>
    </source>
</evidence>
<dbReference type="Gene3D" id="3.30.40.10">
    <property type="entry name" value="Zinc/RING finger domain, C3HC4 (zinc finger)"/>
    <property type="match status" value="1"/>
</dbReference>
<keyword evidence="7" id="KW-1185">Reference proteome</keyword>
<dbReference type="SMART" id="SM00064">
    <property type="entry name" value="FYVE"/>
    <property type="match status" value="1"/>
</dbReference>
<comment type="caution">
    <text evidence="6">The sequence shown here is derived from an EMBL/GenBank/DDBJ whole genome shotgun (WGS) entry which is preliminary data.</text>
</comment>
<dbReference type="Gene3D" id="3.30.450.40">
    <property type="match status" value="1"/>
</dbReference>
<dbReference type="EMBL" id="CAIX01000251">
    <property type="protein sequence ID" value="CCI10449.1"/>
    <property type="molecule type" value="Genomic_DNA"/>
</dbReference>
<dbReference type="AlphaFoldDB" id="A0A024FUY3"/>
<dbReference type="Pfam" id="PF01363">
    <property type="entry name" value="FYVE"/>
    <property type="match status" value="1"/>
</dbReference>
<keyword evidence="2 4" id="KW-0863">Zinc-finger</keyword>
<dbReference type="InterPro" id="IPR013083">
    <property type="entry name" value="Znf_RING/FYVE/PHD"/>
</dbReference>
<dbReference type="InterPro" id="IPR000306">
    <property type="entry name" value="Znf_FYVE"/>
</dbReference>
<evidence type="ECO:0000256" key="2">
    <source>
        <dbReference type="ARBA" id="ARBA00022771"/>
    </source>
</evidence>
<dbReference type="PANTHER" id="PTHR43102:SF2">
    <property type="entry name" value="GAF DOMAIN-CONTAINING PROTEIN"/>
    <property type="match status" value="1"/>
</dbReference>
<sequence length="615" mass="68302">MGELFGSLFLDAVVLHRSNGSFLTGYQSMSVNWMALQSSKPHLQHRDYTFLRYGDIIEKLVKVDGVTKTKRIGVSIWESVELDGCAPLPTSQNIERLRLRRCGFVVEELEHAAGVRISFSLSEPHSGRTTVSELTRLWMMKMVSCIVEIPTAIVTRALASQILLTKKQLQKDGSKCNICYKAFSMLRRKHHCRVCGDLVCSKCSEMRYLRHRRTKKGIRVCILCWKHTSISSTCSLVRTRSDGAYPLTGLSSVTSTSTDDIGVMSGRTDNLDESACVSGAEAEASMYSTDNDPSDYELSCDAQTNAEEPTKMQNSLRRSKASSLLSEKTSVSTSYNSFDSAIDVLIRSCSFDNGAMIQDDLPILDSDIPLGSLKKHLGCQDDTSTTVSTNTPFAYKLTFDGVQEWPKAPIPHNEMERLRKLRTLCLIDPKQQLRNLCSIAVAELGFELVVICFVGDKSCVLIPQAGKEFNVSFDLPRNIVPGAHAIMSKEPMIVLDTSTDPRFAKNPAILDRDIKFLAGFPLITSDGYIVGCLSVADTKTWDNLDGTYIKYLESLAEVIMLTIEIYSSHCSTRTIPRNTFSNLSLSAATRQMQELLNAANNTQRQVRMQACSASR</sequence>
<dbReference type="Pfam" id="PF13185">
    <property type="entry name" value="GAF_2"/>
    <property type="match status" value="1"/>
</dbReference>
<reference evidence="6 7" key="1">
    <citation type="submission" date="2012-05" db="EMBL/GenBank/DDBJ databases">
        <title>Recombination and specialization in a pathogen metapopulation.</title>
        <authorList>
            <person name="Gardiner A."/>
            <person name="Kemen E."/>
            <person name="Schultz-Larsen T."/>
            <person name="MacLean D."/>
            <person name="Van Oosterhout C."/>
            <person name="Jones J.D.G."/>
        </authorList>
    </citation>
    <scope>NUCLEOTIDE SEQUENCE [LARGE SCALE GENOMIC DNA]</scope>
    <source>
        <strain evidence="6 7">Ac Nc2</strain>
    </source>
</reference>
<evidence type="ECO:0000313" key="7">
    <source>
        <dbReference type="Proteomes" id="UP000053237"/>
    </source>
</evidence>
<gene>
    <name evidence="6" type="ORF">BN9_100460</name>
</gene>
<dbReference type="InterPro" id="IPR003018">
    <property type="entry name" value="GAF"/>
</dbReference>
<feature type="domain" description="FYVE-type" evidence="5">
    <location>
        <begin position="170"/>
        <end position="229"/>
    </location>
</feature>
<dbReference type="InterPro" id="IPR017455">
    <property type="entry name" value="Znf_FYVE-rel"/>
</dbReference>
<dbReference type="OrthoDB" id="303614at2759"/>
<keyword evidence="1" id="KW-0479">Metal-binding</keyword>
<evidence type="ECO:0000313" key="6">
    <source>
        <dbReference type="EMBL" id="CCI10449.1"/>
    </source>
</evidence>
<dbReference type="SUPFAM" id="SSF57903">
    <property type="entry name" value="FYVE/PHD zinc finger"/>
    <property type="match status" value="1"/>
</dbReference>